<dbReference type="Gene3D" id="3.50.50.60">
    <property type="entry name" value="FAD/NAD(P)-binding domain"/>
    <property type="match status" value="2"/>
</dbReference>
<evidence type="ECO:0000256" key="8">
    <source>
        <dbReference type="ARBA" id="ARBA00049728"/>
    </source>
</evidence>
<dbReference type="Pfam" id="PF14691">
    <property type="entry name" value="Fer4_20"/>
    <property type="match status" value="1"/>
</dbReference>
<comment type="subunit">
    <text evidence="7">Heterotetramer of 2 PreA and 2 PreT subunits.</text>
</comment>
<organism evidence="11 12">
    <name type="scientific">Celerinatantimonas yamalensis</name>
    <dbReference type="NCBI Taxonomy" id="559956"/>
    <lineage>
        <taxon>Bacteria</taxon>
        <taxon>Pseudomonadati</taxon>
        <taxon>Pseudomonadota</taxon>
        <taxon>Gammaproteobacteria</taxon>
        <taxon>Celerinatantimonadaceae</taxon>
        <taxon>Celerinatantimonas</taxon>
    </lineage>
</organism>
<dbReference type="InterPro" id="IPR009051">
    <property type="entry name" value="Helical_ferredxn"/>
</dbReference>
<evidence type="ECO:0000313" key="11">
    <source>
        <dbReference type="EMBL" id="MFM2485332.1"/>
    </source>
</evidence>
<evidence type="ECO:0000259" key="10">
    <source>
        <dbReference type="Pfam" id="PF14691"/>
    </source>
</evidence>
<evidence type="ECO:0000259" key="9">
    <source>
        <dbReference type="Pfam" id="PF07992"/>
    </source>
</evidence>
<dbReference type="InterPro" id="IPR036188">
    <property type="entry name" value="FAD/NAD-bd_sf"/>
</dbReference>
<evidence type="ECO:0000256" key="3">
    <source>
        <dbReference type="ARBA" id="ARBA00032722"/>
    </source>
</evidence>
<feature type="domain" description="FAD/NAD(P)-binding" evidence="9">
    <location>
        <begin position="149"/>
        <end position="436"/>
    </location>
</feature>
<dbReference type="RefSeq" id="WP_408623547.1">
    <property type="nucleotide sequence ID" value="NZ_JBEQCT010000003.1"/>
</dbReference>
<reference evidence="11 12" key="1">
    <citation type="journal article" date="2013" name="Int. J. Syst. Evol. Microbiol.">
        <title>Celerinatantimonas yamalensis sp. nov., a cold-adapted diazotrophic bacterium from a cold permafrost brine.</title>
        <authorList>
            <person name="Shcherbakova V."/>
            <person name="Chuvilskaya N."/>
            <person name="Rivkina E."/>
            <person name="Demidov N."/>
            <person name="Uchaeva V."/>
            <person name="Suetin S."/>
            <person name="Suzina N."/>
            <person name="Gilichinsky D."/>
        </authorList>
    </citation>
    <scope>NUCLEOTIDE SEQUENCE [LARGE SCALE GENOMIC DNA]</scope>
    <source>
        <strain evidence="11 12">C7</strain>
    </source>
</reference>
<comment type="caution">
    <text evidence="11">The sequence shown here is derived from an EMBL/GenBank/DDBJ whole genome shotgun (WGS) entry which is preliminary data.</text>
</comment>
<dbReference type="Pfam" id="PF07992">
    <property type="entry name" value="Pyr_redox_2"/>
    <property type="match status" value="1"/>
</dbReference>
<evidence type="ECO:0000313" key="12">
    <source>
        <dbReference type="Proteomes" id="UP001629953"/>
    </source>
</evidence>
<protein>
    <recommendedName>
        <fullName evidence="8">dihydrouracil dehydrogenase (NAD(+))</fullName>
        <ecNumber evidence="8">1.3.1.1</ecNumber>
    </recommendedName>
    <alternativeName>
        <fullName evidence="3">Dihydrothymine dehydrogenase</fullName>
    </alternativeName>
    <alternativeName>
        <fullName evidence="2">Dihydrouracil dehydrogenase</fullName>
    </alternativeName>
</protein>
<dbReference type="InterPro" id="IPR028261">
    <property type="entry name" value="DPD_II"/>
</dbReference>
<comment type="catalytic activity">
    <reaction evidence="5">
        <text>5,6-dihydrouracil + NAD(+) = uracil + NADH + H(+)</text>
        <dbReference type="Rhea" id="RHEA:20189"/>
        <dbReference type="ChEBI" id="CHEBI:15378"/>
        <dbReference type="ChEBI" id="CHEBI:15901"/>
        <dbReference type="ChEBI" id="CHEBI:17568"/>
        <dbReference type="ChEBI" id="CHEBI:57540"/>
        <dbReference type="ChEBI" id="CHEBI:57945"/>
        <dbReference type="EC" id="1.3.1.1"/>
    </reaction>
</comment>
<dbReference type="SUPFAM" id="SSF46548">
    <property type="entry name" value="alpha-helical ferredoxin"/>
    <property type="match status" value="1"/>
</dbReference>
<keyword evidence="1" id="KW-0560">Oxidoreductase</keyword>
<sequence>MTHLHASLNKSAEQDAAPCSNVGHQREFCDHPPPLSVAAAMAEASRCYYCYDAPCMNACPTQINVPQFIQRISEHNIRGAAQSILSANELGGMCARVCPTEVLCEQACVRQTQEQKPVQIGRLQRYATDQYFANPGQPLFQRAAATGKSVAVVGSGPAGLTVAHRLARQGHAVVIFDARPKLGGLNEYGLARYKTSSDFAQAEIKWLLSIGGIEVRCQQTLGETIHLKQLQDEFDAVFLGLGLTAVNPLGIESPKLASVREAVDFIADIRQADDLCEVEVGQRVIVIGGGMTAVDAAVQAKKLGADEVTMVYRRGEASFKASPYEINWARQNGVVIECWARPEAIIMDDKLQGMSFIKTTEVEGQLLDTTTRFTLAADMLLKAIGQRYLPWSDDQHPALEQGRIAVDEQCQTSIAGVWAGGDCVAGGADLTVDAVRLGQIAAHSIDTALRLDSRLCTAIEQERTHG</sequence>
<dbReference type="PRINTS" id="PR00469">
    <property type="entry name" value="PNDRDTASEII"/>
</dbReference>
<evidence type="ECO:0000256" key="6">
    <source>
        <dbReference type="ARBA" id="ARBA00049578"/>
    </source>
</evidence>
<dbReference type="SUPFAM" id="SSF51971">
    <property type="entry name" value="Nucleotide-binding domain"/>
    <property type="match status" value="1"/>
</dbReference>
<accession>A0ABW9G761</accession>
<gene>
    <name evidence="11" type="ORF">ABUE30_09705</name>
</gene>
<dbReference type="InterPro" id="IPR023753">
    <property type="entry name" value="FAD/NAD-binding_dom"/>
</dbReference>
<evidence type="ECO:0000256" key="7">
    <source>
        <dbReference type="ARBA" id="ARBA00049714"/>
    </source>
</evidence>
<keyword evidence="12" id="KW-1185">Reference proteome</keyword>
<evidence type="ECO:0000256" key="1">
    <source>
        <dbReference type="ARBA" id="ARBA00023002"/>
    </source>
</evidence>
<dbReference type="Gene3D" id="1.10.1060.10">
    <property type="entry name" value="Alpha-helical ferredoxin"/>
    <property type="match status" value="1"/>
</dbReference>
<evidence type="ECO:0000256" key="5">
    <source>
        <dbReference type="ARBA" id="ARBA00048792"/>
    </source>
</evidence>
<dbReference type="PANTHER" id="PTHR43073:SF2">
    <property type="entry name" value="DIHYDROPYRIMIDINE DEHYDROGENASE [NADP(+)]"/>
    <property type="match status" value="1"/>
</dbReference>
<dbReference type="PANTHER" id="PTHR43073">
    <property type="entry name" value="DIHYDROPYRIMIDINE DEHYDROGENASE [NADP(+)]"/>
    <property type="match status" value="1"/>
</dbReference>
<comment type="catalytic activity">
    <reaction evidence="4">
        <text>5,6-dihydrothymine + NAD(+) = thymine + NADH + H(+)</text>
        <dbReference type="Rhea" id="RHEA:28791"/>
        <dbReference type="ChEBI" id="CHEBI:15378"/>
        <dbReference type="ChEBI" id="CHEBI:17821"/>
        <dbReference type="ChEBI" id="CHEBI:27468"/>
        <dbReference type="ChEBI" id="CHEBI:57540"/>
        <dbReference type="ChEBI" id="CHEBI:57945"/>
        <dbReference type="EC" id="1.3.1.1"/>
    </reaction>
</comment>
<name>A0ABW9G761_9GAMM</name>
<dbReference type="PRINTS" id="PR00368">
    <property type="entry name" value="FADPNR"/>
</dbReference>
<dbReference type="EC" id="1.3.1.1" evidence="8"/>
<evidence type="ECO:0000256" key="4">
    <source>
        <dbReference type="ARBA" id="ARBA00047685"/>
    </source>
</evidence>
<dbReference type="EMBL" id="JBEQCT010000003">
    <property type="protein sequence ID" value="MFM2485332.1"/>
    <property type="molecule type" value="Genomic_DNA"/>
</dbReference>
<dbReference type="Proteomes" id="UP001629953">
    <property type="component" value="Unassembled WGS sequence"/>
</dbReference>
<evidence type="ECO:0000256" key="2">
    <source>
        <dbReference type="ARBA" id="ARBA00030119"/>
    </source>
</evidence>
<feature type="domain" description="Dihydroprymidine dehydrogenase" evidence="10">
    <location>
        <begin position="28"/>
        <end position="133"/>
    </location>
</feature>
<proteinExistence type="predicted"/>
<comment type="function">
    <text evidence="6">Involved in pyrimidine base degradation. Catalyzes physiologically the reduction of uracil to 5,6-dihydrouracil (DHU) by using NADH as a specific cosubstrate. It also catalyzes the reverse reaction and the reduction of thymine to 5,6-dihydrothymine (DHT).</text>
</comment>